<comment type="caution">
    <text evidence="1">The sequence shown here is derived from an EMBL/GenBank/DDBJ whole genome shotgun (WGS) entry which is preliminary data.</text>
</comment>
<dbReference type="Proteomes" id="UP001246858">
    <property type="component" value="Unassembled WGS sequence"/>
</dbReference>
<reference evidence="1" key="1">
    <citation type="submission" date="2023-07" db="EMBL/GenBank/DDBJ databases">
        <title>Sorghum-associated microbial communities from plants grown in Nebraska, USA.</title>
        <authorList>
            <person name="Schachtman D."/>
        </authorList>
    </citation>
    <scope>NUCLEOTIDE SEQUENCE</scope>
    <source>
        <strain evidence="1">2697</strain>
    </source>
</reference>
<evidence type="ECO:0000313" key="1">
    <source>
        <dbReference type="EMBL" id="MDR6786492.1"/>
    </source>
</evidence>
<dbReference type="EMBL" id="JAVDTF010000007">
    <property type="protein sequence ID" value="MDR6786492.1"/>
    <property type="molecule type" value="Genomic_DNA"/>
</dbReference>
<proteinExistence type="predicted"/>
<evidence type="ECO:0000313" key="2">
    <source>
        <dbReference type="Proteomes" id="UP001246858"/>
    </source>
</evidence>
<protein>
    <submittedName>
        <fullName evidence="1">Uncharacterized protein</fullName>
    </submittedName>
</protein>
<sequence>MDYSSDHHFSDIIQVRFKGLANYAIPIGSFSYKSNGNINPYDPAKNFSGGQVGIDNVYDEFNGGTVKINKDGEKYVIDLDVTTKNGSLKGQFKGTLKKI</sequence>
<organism evidence="1 2">
    <name type="scientific">Pedobacter africanus</name>
    <dbReference type="NCBI Taxonomy" id="151894"/>
    <lineage>
        <taxon>Bacteria</taxon>
        <taxon>Pseudomonadati</taxon>
        <taxon>Bacteroidota</taxon>
        <taxon>Sphingobacteriia</taxon>
        <taxon>Sphingobacteriales</taxon>
        <taxon>Sphingobacteriaceae</taxon>
        <taxon>Pedobacter</taxon>
    </lineage>
</organism>
<accession>A0ACC6L4Q8</accession>
<keyword evidence="2" id="KW-1185">Reference proteome</keyword>
<name>A0ACC6L4Q8_9SPHI</name>
<gene>
    <name evidence="1" type="ORF">J2X78_005087</name>
</gene>